<comment type="caution">
    <text evidence="1">The sequence shown here is derived from an EMBL/GenBank/DDBJ whole genome shotgun (WGS) entry which is preliminary data.</text>
</comment>
<dbReference type="Proteomes" id="UP000266188">
    <property type="component" value="Unassembled WGS sequence"/>
</dbReference>
<protein>
    <submittedName>
        <fullName evidence="1">Uncharacterized protein</fullName>
    </submittedName>
</protein>
<dbReference type="EMBL" id="MVGC01001393">
    <property type="protein sequence ID" value="RJE17206.1"/>
    <property type="molecule type" value="Genomic_DNA"/>
</dbReference>
<keyword evidence="2" id="KW-1185">Reference proteome</keyword>
<name>A0A3A2Z2W3_9EURO</name>
<reference evidence="2" key="1">
    <citation type="submission" date="2017-02" db="EMBL/GenBank/DDBJ databases">
        <authorList>
            <person name="Tafer H."/>
            <person name="Lopandic K."/>
        </authorList>
    </citation>
    <scope>NUCLEOTIDE SEQUENCE [LARGE SCALE GENOMIC DNA]</scope>
    <source>
        <strain evidence="2">CBS 366.77</strain>
    </source>
</reference>
<dbReference type="STRING" id="2070753.A0A3A2Z2W3"/>
<dbReference type="OrthoDB" id="674604at2759"/>
<evidence type="ECO:0000313" key="1">
    <source>
        <dbReference type="EMBL" id="RJE17206.1"/>
    </source>
</evidence>
<accession>A0A3A2Z2W3</accession>
<organism evidence="1 2">
    <name type="scientific">Aspergillus sclerotialis</name>
    <dbReference type="NCBI Taxonomy" id="2070753"/>
    <lineage>
        <taxon>Eukaryota</taxon>
        <taxon>Fungi</taxon>
        <taxon>Dikarya</taxon>
        <taxon>Ascomycota</taxon>
        <taxon>Pezizomycotina</taxon>
        <taxon>Eurotiomycetes</taxon>
        <taxon>Eurotiomycetidae</taxon>
        <taxon>Eurotiales</taxon>
        <taxon>Aspergillaceae</taxon>
        <taxon>Aspergillus</taxon>
        <taxon>Aspergillus subgen. Polypaecilum</taxon>
    </lineage>
</organism>
<gene>
    <name evidence="1" type="ORF">PHISCL_10457</name>
</gene>
<dbReference type="AlphaFoldDB" id="A0A3A2Z2W3"/>
<feature type="non-terminal residue" evidence="1">
    <location>
        <position position="95"/>
    </location>
</feature>
<evidence type="ECO:0000313" key="2">
    <source>
        <dbReference type="Proteomes" id="UP000266188"/>
    </source>
</evidence>
<sequence length="95" mass="11144">MRSCLRRDICNLASPGTHRTDIDSQHIRQCLPPELQYSCRYWIHHLEQSQTLSSEIKEVRLFLQKHFLHWVEAMSLLGLVSEVVGMLDLLHTHIP</sequence>
<proteinExistence type="predicted"/>